<evidence type="ECO:0000313" key="3">
    <source>
        <dbReference type="Proteomes" id="UP000236248"/>
    </source>
</evidence>
<proteinExistence type="predicted"/>
<keyword evidence="3" id="KW-1185">Reference proteome</keyword>
<gene>
    <name evidence="2" type="ORF">NCAV_1255</name>
</gene>
<dbReference type="AlphaFoldDB" id="A0A2K5AS03"/>
<feature type="domain" description="CASTOR ACT" evidence="1">
    <location>
        <begin position="147"/>
        <end position="212"/>
    </location>
</feature>
<dbReference type="Pfam" id="PF13840">
    <property type="entry name" value="ACT_7"/>
    <property type="match status" value="1"/>
</dbReference>
<protein>
    <submittedName>
        <fullName evidence="2">LysC-like protein</fullName>
    </submittedName>
</protein>
<dbReference type="InterPro" id="IPR027795">
    <property type="entry name" value="CASTOR_ACT_dom"/>
</dbReference>
<accession>A0A2K5AS03</accession>
<name>A0A2K5AS03_9ARCH</name>
<evidence type="ECO:0000313" key="2">
    <source>
        <dbReference type="EMBL" id="SPC34422.1"/>
    </source>
</evidence>
<dbReference type="RefSeq" id="WP_103286924.1">
    <property type="nucleotide sequence ID" value="NZ_LT981265.1"/>
</dbReference>
<evidence type="ECO:0000259" key="1">
    <source>
        <dbReference type="Pfam" id="PF13840"/>
    </source>
</evidence>
<reference evidence="3" key="1">
    <citation type="submission" date="2018-01" db="EMBL/GenBank/DDBJ databases">
        <authorList>
            <person name="Kerou L M."/>
        </authorList>
    </citation>
    <scope>NUCLEOTIDE SEQUENCE [LARGE SCALE GENOMIC DNA]</scope>
    <source>
        <strain evidence="3">SCU2</strain>
    </source>
</reference>
<organism evidence="2 3">
    <name type="scientific">Candidatus Nitrosocaldus cavascurensis</name>
    <dbReference type="NCBI Taxonomy" id="2058097"/>
    <lineage>
        <taxon>Archaea</taxon>
        <taxon>Nitrososphaerota</taxon>
        <taxon>Nitrososphaeria</taxon>
        <taxon>Candidatus Nitrosocaldales</taxon>
        <taxon>Candidatus Nitrosocaldaceae</taxon>
        <taxon>Candidatus Nitrosocaldus</taxon>
    </lineage>
</organism>
<dbReference type="KEGG" id="ncv:NCAV_1255"/>
<dbReference type="Proteomes" id="UP000236248">
    <property type="component" value="Chromosome NCAV"/>
</dbReference>
<dbReference type="GeneID" id="41595255"/>
<dbReference type="EMBL" id="LT981265">
    <property type="protein sequence ID" value="SPC34422.1"/>
    <property type="molecule type" value="Genomic_DNA"/>
</dbReference>
<sequence>MLVRQNITKTVKAIIDNDLAFQDALQRGYGNFSAMARMIKPSVDAILNRDVSIESIVTALKRIRHNYTLPSKSIESIIADSKINVRTDVAKISIAKSRSTIEKVSLPLKEHYDSFISVSEGINSVTMIFDDIILERMKDIFNEHLLEVEDDLAAIIVQSPEEIIKTPGCALVFYNQLARRRINIEDTVSCYTDTIIIVKMDDVARAFNALTDLISESRKQIAGISRGYNF</sequence>